<evidence type="ECO:0000259" key="3">
    <source>
        <dbReference type="PROSITE" id="PS50969"/>
    </source>
</evidence>
<dbReference type="Gene3D" id="3.40.50.1000">
    <property type="entry name" value="HAD superfamily/HAD-like"/>
    <property type="match status" value="1"/>
</dbReference>
<dbReference type="PROSITE" id="PS50969">
    <property type="entry name" value="FCP1"/>
    <property type="match status" value="1"/>
</dbReference>
<evidence type="ECO:0000256" key="2">
    <source>
        <dbReference type="SAM" id="Phobius"/>
    </source>
</evidence>
<protein>
    <submittedName>
        <fullName evidence="4">NIF domain-containing protein</fullName>
    </submittedName>
</protein>
<reference evidence="5" key="1">
    <citation type="submission" date="2016-04" db="EMBL/GenBank/DDBJ databases">
        <title>Cephalotus genome sequencing.</title>
        <authorList>
            <person name="Fukushima K."/>
            <person name="Hasebe M."/>
            <person name="Fang X."/>
        </authorList>
    </citation>
    <scope>NUCLEOTIDE SEQUENCE [LARGE SCALE GENOMIC DNA]</scope>
    <source>
        <strain evidence="5">cv. St1</strain>
    </source>
</reference>
<dbReference type="AlphaFoldDB" id="A0A1Q3D908"/>
<organism evidence="4 5">
    <name type="scientific">Cephalotus follicularis</name>
    <name type="common">Albany pitcher plant</name>
    <dbReference type="NCBI Taxonomy" id="3775"/>
    <lineage>
        <taxon>Eukaryota</taxon>
        <taxon>Viridiplantae</taxon>
        <taxon>Streptophyta</taxon>
        <taxon>Embryophyta</taxon>
        <taxon>Tracheophyta</taxon>
        <taxon>Spermatophyta</taxon>
        <taxon>Magnoliopsida</taxon>
        <taxon>eudicotyledons</taxon>
        <taxon>Gunneridae</taxon>
        <taxon>Pentapetalae</taxon>
        <taxon>rosids</taxon>
        <taxon>fabids</taxon>
        <taxon>Oxalidales</taxon>
        <taxon>Cephalotaceae</taxon>
        <taxon>Cephalotus</taxon>
    </lineage>
</organism>
<accession>A0A1Q3D908</accession>
<sequence length="660" mass="74080">MASKNSDNTNHDCLKGTCLIRDTPVERDSHVETTVNTSSELGVTGAQPNIKPSSSKRRRLRKKENKEKEKMRLGHNDLQGCSSTKYSDNICLKNESGVTQPNGSVSLSMEKSKGKEDNAKSIPSLNYGLHCDPQMANGNHIANEDMKSVPEVVPEKQSGLLSKENTGLMETRDLHPEVGIVESERNVVRKREVNTYHRKTRKTSDFLGNSLEPMKEDGMGQTLSGHLEKAHTVGLSENKLDGVQLGGDAASAHISKDTEMEGVPANRLDDVPASKDSNKRLDSKIIMEISEVTLMDDLSVLDVQKKHLELKNSGKLDDVQITMQDALHRDCNCKELPFYCKDKPADLSCCATSCKHVEQKNVLSLSLLGGVKANVGLDVIVKKDYPLEILHPSPGHVCVGSSKKKLLILDLNGLLADIVPYAPAIYIPDTWVSGKAVFKRPFCDDFMRFCFQRFDVGVWSSRAKYSSIYDMLFHLFCFSCVCVWFFFFKVIIVFLMSIYTCLSLQNQSHCTATSFTTVENKNKRLVLKELRKLWEKLEPDLPWEKGEYNESNTLLLDDSPYKALRNPAHTAIFPHSYQYRDEKDFSLGPSGDIRKYLEELALADNVQKYVEQNPFGQRAITESNPSWGFYSKVIGTTTFMPTSSEGHCHSQREMVSHIES</sequence>
<dbReference type="InterPro" id="IPR050365">
    <property type="entry name" value="TIM50"/>
</dbReference>
<evidence type="ECO:0000256" key="1">
    <source>
        <dbReference type="SAM" id="MobiDB-lite"/>
    </source>
</evidence>
<feature type="compositionally biased region" description="Basic and acidic residues" evidence="1">
    <location>
        <begin position="64"/>
        <end position="75"/>
    </location>
</feature>
<proteinExistence type="predicted"/>
<feature type="domain" description="FCP1 homology" evidence="3">
    <location>
        <begin position="400"/>
        <end position="600"/>
    </location>
</feature>
<feature type="region of interest" description="Disordered" evidence="1">
    <location>
        <begin position="32"/>
        <end position="79"/>
    </location>
</feature>
<feature type="region of interest" description="Disordered" evidence="1">
    <location>
        <begin position="102"/>
        <end position="121"/>
    </location>
</feature>
<dbReference type="InterPro" id="IPR023214">
    <property type="entry name" value="HAD_sf"/>
</dbReference>
<evidence type="ECO:0000313" key="4">
    <source>
        <dbReference type="EMBL" id="GAV88950.1"/>
    </source>
</evidence>
<dbReference type="SUPFAM" id="SSF56784">
    <property type="entry name" value="HAD-like"/>
    <property type="match status" value="1"/>
</dbReference>
<dbReference type="OrthoDB" id="1711508at2759"/>
<keyword evidence="5" id="KW-1185">Reference proteome</keyword>
<dbReference type="InterPro" id="IPR004274">
    <property type="entry name" value="FCP1_dom"/>
</dbReference>
<feature type="compositionally biased region" description="Polar residues" evidence="1">
    <location>
        <begin position="32"/>
        <end position="41"/>
    </location>
</feature>
<dbReference type="Pfam" id="PF03031">
    <property type="entry name" value="NIF"/>
    <property type="match status" value="1"/>
</dbReference>
<comment type="caution">
    <text evidence="4">The sequence shown here is derived from an EMBL/GenBank/DDBJ whole genome shotgun (WGS) entry which is preliminary data.</text>
</comment>
<keyword evidence="2" id="KW-1133">Transmembrane helix</keyword>
<dbReference type="STRING" id="3775.A0A1Q3D908"/>
<feature type="transmembrane region" description="Helical" evidence="2">
    <location>
        <begin position="472"/>
        <end position="499"/>
    </location>
</feature>
<dbReference type="EMBL" id="BDDD01005163">
    <property type="protein sequence ID" value="GAV88950.1"/>
    <property type="molecule type" value="Genomic_DNA"/>
</dbReference>
<feature type="compositionally biased region" description="Basic and acidic residues" evidence="1">
    <location>
        <begin position="110"/>
        <end position="119"/>
    </location>
</feature>
<dbReference type="SMART" id="SM00577">
    <property type="entry name" value="CPDc"/>
    <property type="match status" value="1"/>
</dbReference>
<keyword evidence="2" id="KW-0472">Membrane</keyword>
<gene>
    <name evidence="4" type="ORF">CFOL_v3_32371</name>
</gene>
<dbReference type="InterPro" id="IPR036412">
    <property type="entry name" value="HAD-like_sf"/>
</dbReference>
<evidence type="ECO:0000313" key="5">
    <source>
        <dbReference type="Proteomes" id="UP000187406"/>
    </source>
</evidence>
<keyword evidence="2" id="KW-0812">Transmembrane</keyword>
<name>A0A1Q3D908_CEPFO</name>
<feature type="compositionally biased region" description="Basic residues" evidence="1">
    <location>
        <begin position="54"/>
        <end position="63"/>
    </location>
</feature>
<dbReference type="InParanoid" id="A0A1Q3D908"/>
<dbReference type="Proteomes" id="UP000187406">
    <property type="component" value="Unassembled WGS sequence"/>
</dbReference>
<dbReference type="PANTHER" id="PTHR12210">
    <property type="entry name" value="DULLARD PROTEIN PHOSPHATASE"/>
    <property type="match status" value="1"/>
</dbReference>